<keyword evidence="7" id="KW-1185">Reference proteome</keyword>
<dbReference type="SUPFAM" id="SSF51735">
    <property type="entry name" value="NAD(P)-binding Rossmann-fold domains"/>
    <property type="match status" value="1"/>
</dbReference>
<dbReference type="Pfam" id="PF00106">
    <property type="entry name" value="adh_short"/>
    <property type="match status" value="1"/>
</dbReference>
<feature type="region of interest" description="Disordered" evidence="4">
    <location>
        <begin position="1"/>
        <end position="22"/>
    </location>
</feature>
<reference evidence="6" key="1">
    <citation type="submission" date="2022-06" db="EMBL/GenBank/DDBJ databases">
        <title>Sequencing the genomes of 1000 actinobacteria strains.</title>
        <authorList>
            <person name="Klenk H.-P."/>
        </authorList>
    </citation>
    <scope>NUCLEOTIDE SEQUENCE</scope>
    <source>
        <strain evidence="6">DSM 46694</strain>
    </source>
</reference>
<dbReference type="InterPro" id="IPR036291">
    <property type="entry name" value="NAD(P)-bd_dom_sf"/>
</dbReference>
<dbReference type="PANTHER" id="PTHR43669">
    <property type="entry name" value="5-KETO-D-GLUCONATE 5-REDUCTASE"/>
    <property type="match status" value="1"/>
</dbReference>
<gene>
    <name evidence="6" type="ORF">HD597_011908</name>
</gene>
<evidence type="ECO:0000256" key="3">
    <source>
        <dbReference type="RuleBase" id="RU000363"/>
    </source>
</evidence>
<comment type="caution">
    <text evidence="6">The sequence shown here is derived from an EMBL/GenBank/DDBJ whole genome shotgun (WGS) entry which is preliminary data.</text>
</comment>
<accession>A0A9X2H2Q0</accession>
<dbReference type="PRINTS" id="PR00081">
    <property type="entry name" value="GDHRDH"/>
</dbReference>
<feature type="compositionally biased region" description="Basic and acidic residues" evidence="4">
    <location>
        <begin position="1"/>
        <end position="14"/>
    </location>
</feature>
<dbReference type="RefSeq" id="WP_253757763.1">
    <property type="nucleotide sequence ID" value="NZ_BAABKA010000087.1"/>
</dbReference>
<dbReference type="AlphaFoldDB" id="A0A9X2H2Q0"/>
<dbReference type="PRINTS" id="PR00080">
    <property type="entry name" value="SDRFAMILY"/>
</dbReference>
<proteinExistence type="inferred from homology"/>
<organism evidence="6 7">
    <name type="scientific">Nonomuraea thailandensis</name>
    <dbReference type="NCBI Taxonomy" id="1188745"/>
    <lineage>
        <taxon>Bacteria</taxon>
        <taxon>Bacillati</taxon>
        <taxon>Actinomycetota</taxon>
        <taxon>Actinomycetes</taxon>
        <taxon>Streptosporangiales</taxon>
        <taxon>Streptosporangiaceae</taxon>
        <taxon>Nonomuraea</taxon>
    </lineage>
</organism>
<evidence type="ECO:0000313" key="7">
    <source>
        <dbReference type="Proteomes" id="UP001139648"/>
    </source>
</evidence>
<name>A0A9X2H2Q0_9ACTN</name>
<dbReference type="FunFam" id="3.40.50.720:FF:000047">
    <property type="entry name" value="NADP-dependent L-serine/L-allo-threonine dehydrogenase"/>
    <property type="match status" value="1"/>
</dbReference>
<dbReference type="Proteomes" id="UP001139648">
    <property type="component" value="Unassembled WGS sequence"/>
</dbReference>
<evidence type="ECO:0000256" key="4">
    <source>
        <dbReference type="SAM" id="MobiDB-lite"/>
    </source>
</evidence>
<protein>
    <submittedName>
        <fullName evidence="6">NADP-dependent 3-hydroxy acid dehydrogenase YdfG</fullName>
    </submittedName>
</protein>
<evidence type="ECO:0000313" key="6">
    <source>
        <dbReference type="EMBL" id="MCP2364888.1"/>
    </source>
</evidence>
<feature type="domain" description="Ketoreductase" evidence="5">
    <location>
        <begin position="30"/>
        <end position="213"/>
    </location>
</feature>
<evidence type="ECO:0000259" key="5">
    <source>
        <dbReference type="SMART" id="SM00822"/>
    </source>
</evidence>
<dbReference type="PROSITE" id="PS00061">
    <property type="entry name" value="ADH_SHORT"/>
    <property type="match status" value="1"/>
</dbReference>
<dbReference type="InterPro" id="IPR057326">
    <property type="entry name" value="KR_dom"/>
</dbReference>
<keyword evidence="2" id="KW-0560">Oxidoreductase</keyword>
<dbReference type="SMART" id="SM00822">
    <property type="entry name" value="PKS_KR"/>
    <property type="match status" value="1"/>
</dbReference>
<comment type="similarity">
    <text evidence="1 3">Belongs to the short-chain dehydrogenases/reductases (SDR) family.</text>
</comment>
<evidence type="ECO:0000256" key="1">
    <source>
        <dbReference type="ARBA" id="ARBA00006484"/>
    </source>
</evidence>
<dbReference type="PANTHER" id="PTHR43669:SF3">
    <property type="entry name" value="ALCOHOL DEHYDROGENASE, PUTATIVE (AFU_ORTHOLOGUE AFUA_3G03445)-RELATED"/>
    <property type="match status" value="1"/>
</dbReference>
<sequence>MAGVLLEERGDRPRGTSKGVDTMNTSLSGRVAVVTGASSGIGEATAEHLAGLGARVAVLARRAERLDDLVARIERAGGRALALAADVTDAAAVRAAADRVAAELGGADLLFNNAGVMLPAPVEELAADQWQRQIDLNVTGLMNAIGAFVPQLVAAAGERGVADLINTSSIAAQNIFPNFAVYSGTKAFVTHLSRHLRAELGAKNVRVSAIEPGIVGTELQGHVTDEGARAWLEGSKQEMEWLTPEDVARTIGFLACLPPRANLQQVTIMPTGQPS</sequence>
<dbReference type="EMBL" id="JAMZEB010000002">
    <property type="protein sequence ID" value="MCP2364888.1"/>
    <property type="molecule type" value="Genomic_DNA"/>
</dbReference>
<evidence type="ECO:0000256" key="2">
    <source>
        <dbReference type="ARBA" id="ARBA00023002"/>
    </source>
</evidence>
<dbReference type="InterPro" id="IPR002347">
    <property type="entry name" value="SDR_fam"/>
</dbReference>
<dbReference type="Gene3D" id="3.40.50.720">
    <property type="entry name" value="NAD(P)-binding Rossmann-like Domain"/>
    <property type="match status" value="1"/>
</dbReference>
<dbReference type="InterPro" id="IPR020904">
    <property type="entry name" value="Sc_DH/Rdtase_CS"/>
</dbReference>
<dbReference type="GO" id="GO:0016616">
    <property type="term" value="F:oxidoreductase activity, acting on the CH-OH group of donors, NAD or NADP as acceptor"/>
    <property type="evidence" value="ECO:0007669"/>
    <property type="project" value="UniProtKB-ARBA"/>
</dbReference>